<evidence type="ECO:0000313" key="1">
    <source>
        <dbReference type="EMBL" id="ARD70443.1"/>
    </source>
</evidence>
<protein>
    <submittedName>
        <fullName evidence="1">Uncharacterized protein</fullName>
    </submittedName>
</protein>
<organism evidence="1">
    <name type="scientific">Pseudomonas aeruginosa</name>
    <dbReference type="NCBI Taxonomy" id="287"/>
    <lineage>
        <taxon>Bacteria</taxon>
        <taxon>Pseudomonadati</taxon>
        <taxon>Pseudomonadota</taxon>
        <taxon>Gammaproteobacteria</taxon>
        <taxon>Pseudomonadales</taxon>
        <taxon>Pseudomonadaceae</taxon>
        <taxon>Pseudomonas</taxon>
    </lineage>
</organism>
<accession>A0A1V0M6C2</accession>
<geneLocation type="plasmid" evidence="1">
    <name>pJB37</name>
</geneLocation>
<name>A0A1V0M6C2_PSEAI</name>
<dbReference type="AlphaFoldDB" id="A0A1V0M6C2"/>
<dbReference type="EMBL" id="KY494864">
    <property type="protein sequence ID" value="ARD70443.1"/>
    <property type="molecule type" value="Genomic_DNA"/>
</dbReference>
<keyword evidence="1" id="KW-0614">Plasmid</keyword>
<proteinExistence type="predicted"/>
<reference evidence="1" key="1">
    <citation type="submission" date="2017-01" db="EMBL/GenBank/DDBJ databases">
        <title>Complete nucleotide sequence of an IncP-2 blaVIM-2-harboring megaplasmid from Pseudomonas aeruginosa.</title>
        <authorList>
            <person name="Botelho J."/>
            <person name="Grosso F."/>
            <person name="Mabrouk A."/>
            <person name="Peixe L."/>
        </authorList>
    </citation>
    <scope>NUCLEOTIDE SEQUENCE</scope>
    <source>
        <strain evidence="1">FFUP_PS_37</strain>
        <plasmid evidence="1">pJB37</plasmid>
    </source>
</reference>
<sequence>MASPQWSMPLGMSWASSTERTFGPFHAYLISIKWSFPTKERTTLMQDPVQIEKLLRARERILAFIDLDQRALERTPGIQALELSLTSWRRQLVSIDSKFTALTGLSPQQYQAES</sequence>